<dbReference type="RefSeq" id="WP_104793595.1">
    <property type="nucleotide sequence ID" value="NZ_PTPZ01000003.1"/>
</dbReference>
<evidence type="ECO:0000313" key="1">
    <source>
        <dbReference type="EMBL" id="PPZ91914.1"/>
    </source>
</evidence>
<organism evidence="1 2">
    <name type="scientific">Cloacibacterium normanense</name>
    <dbReference type="NCBI Taxonomy" id="237258"/>
    <lineage>
        <taxon>Bacteria</taxon>
        <taxon>Pseudomonadati</taxon>
        <taxon>Bacteroidota</taxon>
        <taxon>Flavobacteriia</taxon>
        <taxon>Flavobacteriales</taxon>
        <taxon>Weeksellaceae</taxon>
    </lineage>
</organism>
<name>A0A2S7I5T2_9FLAO</name>
<proteinExistence type="predicted"/>
<dbReference type="EMBL" id="PTPZ01000003">
    <property type="protein sequence ID" value="PPZ91914.1"/>
    <property type="molecule type" value="Genomic_DNA"/>
</dbReference>
<gene>
    <name evidence="1" type="ORF">C3729_07610</name>
</gene>
<accession>A0A2S7I5T2</accession>
<dbReference type="Proteomes" id="UP000238565">
    <property type="component" value="Unassembled WGS sequence"/>
</dbReference>
<evidence type="ECO:0000313" key="2">
    <source>
        <dbReference type="Proteomes" id="UP000238565"/>
    </source>
</evidence>
<sequence length="216" mass="24770">MGIFDKLFKIKKMQFEIIRDENGKHQIGGEIPQDFTIPKNEFLGGFHYLGLIDNSDPLFSWLPFKVNLIHPIYTDEYFVFLDYSNPNSPTIIEPTDTASSTSAFDEINKDSKVIWEGVKVSLEEKEEIDEFESIGICGQPEWLQDAEIPKCPKSGKSMKFLCQLGSFSDIKSTFSNVVPTDGMAQYFEKLNFWCDGNLYIFIEPTTKTMCYTMQNT</sequence>
<evidence type="ECO:0008006" key="3">
    <source>
        <dbReference type="Google" id="ProtNLM"/>
    </source>
</evidence>
<dbReference type="AlphaFoldDB" id="A0A2S7I5T2"/>
<protein>
    <recommendedName>
        <fullName evidence="3">DUF1963 domain-containing protein</fullName>
    </recommendedName>
</protein>
<comment type="caution">
    <text evidence="1">The sequence shown here is derived from an EMBL/GenBank/DDBJ whole genome shotgun (WGS) entry which is preliminary data.</text>
</comment>
<reference evidence="1 2" key="1">
    <citation type="submission" date="2018-02" db="EMBL/GenBank/DDBJ databases">
        <title>Draft genome sequence of bacterial isolates from marine environment.</title>
        <authorList>
            <person name="Singh S.K."/>
            <person name="Hill R."/>
            <person name="Major S."/>
            <person name="Cai H."/>
            <person name="Li Y."/>
        </authorList>
    </citation>
    <scope>NUCLEOTIDE SEQUENCE [LARGE SCALE GENOMIC DNA]</scope>
    <source>
        <strain evidence="1 2">IMET F</strain>
    </source>
</reference>